<evidence type="ECO:0000313" key="3">
    <source>
        <dbReference type="Proteomes" id="UP000886819"/>
    </source>
</evidence>
<organism evidence="2 3">
    <name type="scientific">Candidatus Avichristensenella intestinipullorum</name>
    <dbReference type="NCBI Taxonomy" id="2840693"/>
    <lineage>
        <taxon>Bacteria</taxon>
        <taxon>Bacillati</taxon>
        <taxon>Bacillota</taxon>
        <taxon>Clostridia</taxon>
        <taxon>Candidatus Avichristensenella</taxon>
    </lineage>
</organism>
<name>A0A9D0YUP7_9FIRM</name>
<dbReference type="InterPro" id="IPR036410">
    <property type="entry name" value="HSP_DnaJ_Cys-rich_dom_sf"/>
</dbReference>
<dbReference type="EMBL" id="DVFI01000033">
    <property type="protein sequence ID" value="HIQ62414.1"/>
    <property type="molecule type" value="Genomic_DNA"/>
</dbReference>
<evidence type="ECO:0000256" key="1">
    <source>
        <dbReference type="SAM" id="SignalP"/>
    </source>
</evidence>
<dbReference type="Proteomes" id="UP000886819">
    <property type="component" value="Unassembled WGS sequence"/>
</dbReference>
<feature type="chain" id="PRO_5039249397" evidence="1">
    <location>
        <begin position="25"/>
        <end position="217"/>
    </location>
</feature>
<accession>A0A9D0YUP7</accession>
<comment type="caution">
    <text evidence="2">The sequence shown here is derived from an EMBL/GenBank/DDBJ whole genome shotgun (WGS) entry which is preliminary data.</text>
</comment>
<reference evidence="2" key="2">
    <citation type="journal article" date="2021" name="PeerJ">
        <title>Extensive microbial diversity within the chicken gut microbiome revealed by metagenomics and culture.</title>
        <authorList>
            <person name="Gilroy R."/>
            <person name="Ravi A."/>
            <person name="Getino M."/>
            <person name="Pursley I."/>
            <person name="Horton D.L."/>
            <person name="Alikhan N.F."/>
            <person name="Baker D."/>
            <person name="Gharbi K."/>
            <person name="Hall N."/>
            <person name="Watson M."/>
            <person name="Adriaenssens E.M."/>
            <person name="Foster-Nyarko E."/>
            <person name="Jarju S."/>
            <person name="Secka A."/>
            <person name="Antonio M."/>
            <person name="Oren A."/>
            <person name="Chaudhuri R.R."/>
            <person name="La Ragione R."/>
            <person name="Hildebrand F."/>
            <person name="Pallen M.J."/>
        </authorList>
    </citation>
    <scope>NUCLEOTIDE SEQUENCE</scope>
    <source>
        <strain evidence="2">ChiHile30-977</strain>
    </source>
</reference>
<proteinExistence type="predicted"/>
<dbReference type="AlphaFoldDB" id="A0A9D0YUP7"/>
<gene>
    <name evidence="2" type="ORF">IAA66_02365</name>
</gene>
<dbReference type="SUPFAM" id="SSF57938">
    <property type="entry name" value="DnaJ/Hsp40 cysteine-rich domain"/>
    <property type="match status" value="1"/>
</dbReference>
<keyword evidence="1" id="KW-0732">Signal</keyword>
<reference evidence="2" key="1">
    <citation type="submission" date="2020-10" db="EMBL/GenBank/DDBJ databases">
        <authorList>
            <person name="Gilroy R."/>
        </authorList>
    </citation>
    <scope>NUCLEOTIDE SEQUENCE</scope>
    <source>
        <strain evidence="2">ChiHile30-977</strain>
    </source>
</reference>
<protein>
    <submittedName>
        <fullName evidence="2">Uncharacterized protein</fullName>
    </submittedName>
</protein>
<sequence length="217" mass="24056">MRKKRIFAALMALWLCCLSSAALAAAFPDLACFLNEPCRLYRERYQFSQDFLCDAYVWEYPAGWDTDNDVAFALLAQWSHGWAWERGTVEGYDAILLTDHTGAQGYLISGFDGHILLLVPVGCEIEPLALANDEVQTAAPDTNVPAAQTQQETGGGHWEWQEVTVDCPACVGGVCSVCNGSGFYRLYGERVLCRIYCSSCDGLGTFTQRQYVFVSDE</sequence>
<evidence type="ECO:0000313" key="2">
    <source>
        <dbReference type="EMBL" id="HIQ62414.1"/>
    </source>
</evidence>
<feature type="signal peptide" evidence="1">
    <location>
        <begin position="1"/>
        <end position="24"/>
    </location>
</feature>